<accession>A0A841PMM3</accession>
<keyword evidence="2" id="KW-0805">Transcription regulation</keyword>
<dbReference type="RefSeq" id="WP_184403919.1">
    <property type="nucleotide sequence ID" value="NZ_JACHHJ010000002.1"/>
</dbReference>
<dbReference type="InterPro" id="IPR010982">
    <property type="entry name" value="Lambda_DNA-bd_dom_sf"/>
</dbReference>
<evidence type="ECO:0000313" key="6">
    <source>
        <dbReference type="EMBL" id="MBB6449989.1"/>
    </source>
</evidence>
<keyword evidence="1" id="KW-0678">Repressor</keyword>
<dbReference type="GO" id="GO:0003700">
    <property type="term" value="F:DNA-binding transcription factor activity"/>
    <property type="evidence" value="ECO:0007669"/>
    <property type="project" value="TreeGrafter"/>
</dbReference>
<dbReference type="Pfam" id="PF13377">
    <property type="entry name" value="Peripla_BP_3"/>
    <property type="match status" value="1"/>
</dbReference>
<dbReference type="SMART" id="SM00354">
    <property type="entry name" value="HTH_LACI"/>
    <property type="match status" value="1"/>
</dbReference>
<evidence type="ECO:0000256" key="3">
    <source>
        <dbReference type="ARBA" id="ARBA00023125"/>
    </source>
</evidence>
<gene>
    <name evidence="6" type="ORF">HNR44_001967</name>
</gene>
<dbReference type="GO" id="GO:0000976">
    <property type="term" value="F:transcription cis-regulatory region binding"/>
    <property type="evidence" value="ECO:0007669"/>
    <property type="project" value="TreeGrafter"/>
</dbReference>
<comment type="caution">
    <text evidence="6">The sequence shown here is derived from an EMBL/GenBank/DDBJ whole genome shotgun (WGS) entry which is preliminary data.</text>
</comment>
<dbReference type="SUPFAM" id="SSF47413">
    <property type="entry name" value="lambda repressor-like DNA-binding domains"/>
    <property type="match status" value="1"/>
</dbReference>
<keyword evidence="3" id="KW-0238">DNA-binding</keyword>
<keyword evidence="7" id="KW-1185">Reference proteome</keyword>
<keyword evidence="4" id="KW-0804">Transcription</keyword>
<dbReference type="PROSITE" id="PS00356">
    <property type="entry name" value="HTH_LACI_1"/>
    <property type="match status" value="1"/>
</dbReference>
<evidence type="ECO:0000256" key="2">
    <source>
        <dbReference type="ARBA" id="ARBA00023015"/>
    </source>
</evidence>
<dbReference type="PRINTS" id="PR00036">
    <property type="entry name" value="HTHLACI"/>
</dbReference>
<organism evidence="6 7">
    <name type="scientific">Geomicrobium halophilum</name>
    <dbReference type="NCBI Taxonomy" id="549000"/>
    <lineage>
        <taxon>Bacteria</taxon>
        <taxon>Bacillati</taxon>
        <taxon>Bacillota</taxon>
        <taxon>Bacilli</taxon>
        <taxon>Bacillales</taxon>
        <taxon>Geomicrobium</taxon>
    </lineage>
</organism>
<evidence type="ECO:0000313" key="7">
    <source>
        <dbReference type="Proteomes" id="UP000568839"/>
    </source>
</evidence>
<evidence type="ECO:0000259" key="5">
    <source>
        <dbReference type="PROSITE" id="PS50932"/>
    </source>
</evidence>
<sequence length="337" mass="37894">MTIKKVTMKDVAALAGVSKSTVSQYLNHRYEYMGSKTKEKIEQAITALNYEPNVVARSLKQKRTFTIGVIVSNIMHRYSTMVIRAIEDYCHENGYHVVVCNSDDDLFKEQTYIHMLIAKQTDGLIMIPTGENLELYQDLVDRKIPVVFLDRKIERVSIPTIVLNNYQGAYKAVAHFANLGHQAIGMITPPLSISTRQERVYGFQDGLRDFGLSKEPIHLYHVPVTDVKTTLQYVFASEFPPTALLVGNDLILMEALSYFKNEGMRLPDDLALITFDDVSFADVYEPALTTIAQPGFAMGKKAAECLISIATAQGDTCDKDVYFHTELKVRESCGSQR</sequence>
<dbReference type="Gene3D" id="1.10.260.40">
    <property type="entry name" value="lambda repressor-like DNA-binding domains"/>
    <property type="match status" value="1"/>
</dbReference>
<evidence type="ECO:0000256" key="1">
    <source>
        <dbReference type="ARBA" id="ARBA00022491"/>
    </source>
</evidence>
<dbReference type="CDD" id="cd01392">
    <property type="entry name" value="HTH_LacI"/>
    <property type="match status" value="1"/>
</dbReference>
<dbReference type="InterPro" id="IPR000843">
    <property type="entry name" value="HTH_LacI"/>
</dbReference>
<dbReference type="PANTHER" id="PTHR30146">
    <property type="entry name" value="LACI-RELATED TRANSCRIPTIONAL REPRESSOR"/>
    <property type="match status" value="1"/>
</dbReference>
<dbReference type="AlphaFoldDB" id="A0A841PMM3"/>
<dbReference type="Gene3D" id="3.40.50.2300">
    <property type="match status" value="2"/>
</dbReference>
<reference evidence="6 7" key="1">
    <citation type="submission" date="2020-08" db="EMBL/GenBank/DDBJ databases">
        <title>Genomic Encyclopedia of Type Strains, Phase IV (KMG-IV): sequencing the most valuable type-strain genomes for metagenomic binning, comparative biology and taxonomic classification.</title>
        <authorList>
            <person name="Goeker M."/>
        </authorList>
    </citation>
    <scope>NUCLEOTIDE SEQUENCE [LARGE SCALE GENOMIC DNA]</scope>
    <source>
        <strain evidence="6 7">DSM 21769</strain>
    </source>
</reference>
<dbReference type="InterPro" id="IPR028082">
    <property type="entry name" value="Peripla_BP_I"/>
</dbReference>
<name>A0A841PMM3_9BACL</name>
<dbReference type="InterPro" id="IPR046335">
    <property type="entry name" value="LacI/GalR-like_sensor"/>
</dbReference>
<dbReference type="PANTHER" id="PTHR30146:SF148">
    <property type="entry name" value="HTH-TYPE TRANSCRIPTIONAL REPRESSOR PURR-RELATED"/>
    <property type="match status" value="1"/>
</dbReference>
<dbReference type="EMBL" id="JACHHJ010000002">
    <property type="protein sequence ID" value="MBB6449989.1"/>
    <property type="molecule type" value="Genomic_DNA"/>
</dbReference>
<feature type="domain" description="HTH lacI-type" evidence="5">
    <location>
        <begin position="6"/>
        <end position="61"/>
    </location>
</feature>
<dbReference type="Pfam" id="PF00356">
    <property type="entry name" value="LacI"/>
    <property type="match status" value="1"/>
</dbReference>
<dbReference type="CDD" id="cd19977">
    <property type="entry name" value="PBP1_EndR-like"/>
    <property type="match status" value="1"/>
</dbReference>
<evidence type="ECO:0000256" key="4">
    <source>
        <dbReference type="ARBA" id="ARBA00023163"/>
    </source>
</evidence>
<proteinExistence type="predicted"/>
<dbReference type="PROSITE" id="PS50932">
    <property type="entry name" value="HTH_LACI_2"/>
    <property type="match status" value="1"/>
</dbReference>
<dbReference type="Proteomes" id="UP000568839">
    <property type="component" value="Unassembled WGS sequence"/>
</dbReference>
<dbReference type="SUPFAM" id="SSF53822">
    <property type="entry name" value="Periplasmic binding protein-like I"/>
    <property type="match status" value="1"/>
</dbReference>
<protein>
    <submittedName>
        <fullName evidence="6">LacI family kdg operon repressor</fullName>
    </submittedName>
</protein>